<dbReference type="SUPFAM" id="SSF53335">
    <property type="entry name" value="S-adenosyl-L-methionine-dependent methyltransferases"/>
    <property type="match status" value="1"/>
</dbReference>
<dbReference type="EMBL" id="JBHSQB010000010">
    <property type="protein sequence ID" value="MFC6097865.1"/>
    <property type="molecule type" value="Genomic_DNA"/>
</dbReference>
<dbReference type="Gene3D" id="3.40.50.150">
    <property type="entry name" value="Vaccinia Virus protein VP39"/>
    <property type="match status" value="1"/>
</dbReference>
<dbReference type="RefSeq" id="WP_379792847.1">
    <property type="nucleotide sequence ID" value="NZ_JBHSQB010000010.1"/>
</dbReference>
<dbReference type="CDD" id="cd02440">
    <property type="entry name" value="AdoMet_MTases"/>
    <property type="match status" value="1"/>
</dbReference>
<keyword evidence="3 5" id="KW-0808">Transferase</keyword>
<comment type="similarity">
    <text evidence="1">Belongs to the methyltransferase superfamily.</text>
</comment>
<organism evidence="5 6">
    <name type="scientific">Flavobacterium qiangtangense</name>
    <dbReference type="NCBI Taxonomy" id="1442595"/>
    <lineage>
        <taxon>Bacteria</taxon>
        <taxon>Pseudomonadati</taxon>
        <taxon>Bacteroidota</taxon>
        <taxon>Flavobacteriia</taxon>
        <taxon>Flavobacteriales</taxon>
        <taxon>Flavobacteriaceae</taxon>
        <taxon>Flavobacterium</taxon>
    </lineage>
</organism>
<reference evidence="6" key="1">
    <citation type="journal article" date="2019" name="Int. J. Syst. Evol. Microbiol.">
        <title>The Global Catalogue of Microorganisms (GCM) 10K type strain sequencing project: providing services to taxonomists for standard genome sequencing and annotation.</title>
        <authorList>
            <consortium name="The Broad Institute Genomics Platform"/>
            <consortium name="The Broad Institute Genome Sequencing Center for Infectious Disease"/>
            <person name="Wu L."/>
            <person name="Ma J."/>
        </authorList>
    </citation>
    <scope>NUCLEOTIDE SEQUENCE [LARGE SCALE GENOMIC DNA]</scope>
    <source>
        <strain evidence="6">CCUG 49679</strain>
    </source>
</reference>
<dbReference type="InterPro" id="IPR013216">
    <property type="entry name" value="Methyltransf_11"/>
</dbReference>
<dbReference type="GO" id="GO:0008168">
    <property type="term" value="F:methyltransferase activity"/>
    <property type="evidence" value="ECO:0007669"/>
    <property type="project" value="UniProtKB-KW"/>
</dbReference>
<evidence type="ECO:0000259" key="4">
    <source>
        <dbReference type="Pfam" id="PF08241"/>
    </source>
</evidence>
<dbReference type="InterPro" id="IPR029063">
    <property type="entry name" value="SAM-dependent_MTases_sf"/>
</dbReference>
<feature type="domain" description="Methyltransferase type 11" evidence="4">
    <location>
        <begin position="38"/>
        <end position="127"/>
    </location>
</feature>
<protein>
    <submittedName>
        <fullName evidence="5">Class I SAM-dependent methyltransferase</fullName>
        <ecNumber evidence="5">2.1.1.-</ecNumber>
    </submittedName>
</protein>
<dbReference type="PANTHER" id="PTHR44942">
    <property type="entry name" value="METHYLTRANSF_11 DOMAIN-CONTAINING PROTEIN"/>
    <property type="match status" value="1"/>
</dbReference>
<keyword evidence="2 5" id="KW-0489">Methyltransferase</keyword>
<accession>A0ABW1PSJ4</accession>
<comment type="caution">
    <text evidence="5">The sequence shown here is derived from an EMBL/GenBank/DDBJ whole genome shotgun (WGS) entry which is preliminary data.</text>
</comment>
<evidence type="ECO:0000313" key="5">
    <source>
        <dbReference type="EMBL" id="MFC6097865.1"/>
    </source>
</evidence>
<gene>
    <name evidence="5" type="ORF">ACFPVY_14500</name>
</gene>
<evidence type="ECO:0000256" key="1">
    <source>
        <dbReference type="ARBA" id="ARBA00008361"/>
    </source>
</evidence>
<dbReference type="PANTHER" id="PTHR44942:SF4">
    <property type="entry name" value="METHYLTRANSFERASE TYPE 11 DOMAIN-CONTAINING PROTEIN"/>
    <property type="match status" value="1"/>
</dbReference>
<keyword evidence="6" id="KW-1185">Reference proteome</keyword>
<evidence type="ECO:0000313" key="6">
    <source>
        <dbReference type="Proteomes" id="UP001596287"/>
    </source>
</evidence>
<dbReference type="InterPro" id="IPR051052">
    <property type="entry name" value="Diverse_substrate_MTase"/>
</dbReference>
<name>A0ABW1PSJ4_9FLAO</name>
<dbReference type="GO" id="GO:0032259">
    <property type="term" value="P:methylation"/>
    <property type="evidence" value="ECO:0007669"/>
    <property type="project" value="UniProtKB-KW"/>
</dbReference>
<sequence>MKDNFSNQASEYSKFRPTYPPELIEHIVSFTEKRENALDVATGNGQVAQQLSDYFETVYATDISENQLLHAKQILNVIYKKLPAEKTDFEDKQFDLITVAQAVHWFDFDIFYPEIYRILKPNGIFAIIGYGLFKTNPNTDKIVEDFYYNIVGPFWDAERKYLDENYQTIPFPFEELETLNFENKFTWSYEQLIGYLETWSAVEHYKAHNNQNPLDLIREDLKTSWETSEKEVTFQMLLRLGKLKV</sequence>
<dbReference type="Pfam" id="PF08241">
    <property type="entry name" value="Methyltransf_11"/>
    <property type="match status" value="1"/>
</dbReference>
<evidence type="ECO:0000256" key="3">
    <source>
        <dbReference type="ARBA" id="ARBA00022679"/>
    </source>
</evidence>
<dbReference type="EC" id="2.1.1.-" evidence="5"/>
<evidence type="ECO:0000256" key="2">
    <source>
        <dbReference type="ARBA" id="ARBA00022603"/>
    </source>
</evidence>
<dbReference type="Proteomes" id="UP001596287">
    <property type="component" value="Unassembled WGS sequence"/>
</dbReference>
<proteinExistence type="inferred from homology"/>